<evidence type="ECO:0000256" key="1">
    <source>
        <dbReference type="SAM" id="MobiDB-lite"/>
    </source>
</evidence>
<evidence type="ECO:0000313" key="3">
    <source>
        <dbReference type="Proteomes" id="UP001630127"/>
    </source>
</evidence>
<feature type="compositionally biased region" description="Acidic residues" evidence="1">
    <location>
        <begin position="176"/>
        <end position="188"/>
    </location>
</feature>
<evidence type="ECO:0000313" key="2">
    <source>
        <dbReference type="EMBL" id="KAL3520896.1"/>
    </source>
</evidence>
<accession>A0ABD2ZN79</accession>
<proteinExistence type="predicted"/>
<keyword evidence="3" id="KW-1185">Reference proteome</keyword>
<reference evidence="2 3" key="1">
    <citation type="submission" date="2024-11" db="EMBL/GenBank/DDBJ databases">
        <title>A near-complete genome assembly of Cinchona calisaya.</title>
        <authorList>
            <person name="Lian D.C."/>
            <person name="Zhao X.W."/>
            <person name="Wei L."/>
        </authorList>
    </citation>
    <scope>NUCLEOTIDE SEQUENCE [LARGE SCALE GENOMIC DNA]</scope>
    <source>
        <tissue evidence="2">Nenye</tissue>
    </source>
</reference>
<feature type="region of interest" description="Disordered" evidence="1">
    <location>
        <begin position="158"/>
        <end position="188"/>
    </location>
</feature>
<dbReference type="AlphaFoldDB" id="A0ABD2ZN79"/>
<sequence length="188" mass="21381">MAEQHKYTSLSDILKDQPPKPLREESEEIPLVTEMFGELYFRESPSSTSIGDLKFTPPLPLPKVSTTNNENLNDDNKIKNLVEKKNLPENDSCMYNNSTRLFPPPISALKMSKNGKPFTYQRFDETANAFVGEELNIHPESVMAASRENESLRMKFADHHGQEGEEEKEEAMGAFEYDDGEKSDDEES</sequence>
<feature type="compositionally biased region" description="Basic and acidic residues" evidence="1">
    <location>
        <begin position="13"/>
        <end position="24"/>
    </location>
</feature>
<protein>
    <submittedName>
        <fullName evidence="2">Uncharacterized protein</fullName>
    </submittedName>
</protein>
<dbReference type="EMBL" id="JBJUIK010000008">
    <property type="protein sequence ID" value="KAL3520896.1"/>
    <property type="molecule type" value="Genomic_DNA"/>
</dbReference>
<feature type="region of interest" description="Disordered" evidence="1">
    <location>
        <begin position="1"/>
        <end position="26"/>
    </location>
</feature>
<organism evidence="2 3">
    <name type="scientific">Cinchona calisaya</name>
    <dbReference type="NCBI Taxonomy" id="153742"/>
    <lineage>
        <taxon>Eukaryota</taxon>
        <taxon>Viridiplantae</taxon>
        <taxon>Streptophyta</taxon>
        <taxon>Embryophyta</taxon>
        <taxon>Tracheophyta</taxon>
        <taxon>Spermatophyta</taxon>
        <taxon>Magnoliopsida</taxon>
        <taxon>eudicotyledons</taxon>
        <taxon>Gunneridae</taxon>
        <taxon>Pentapetalae</taxon>
        <taxon>asterids</taxon>
        <taxon>lamiids</taxon>
        <taxon>Gentianales</taxon>
        <taxon>Rubiaceae</taxon>
        <taxon>Cinchonoideae</taxon>
        <taxon>Cinchoneae</taxon>
        <taxon>Cinchona</taxon>
    </lineage>
</organism>
<name>A0ABD2ZN79_9GENT</name>
<comment type="caution">
    <text evidence="2">The sequence shown here is derived from an EMBL/GenBank/DDBJ whole genome shotgun (WGS) entry which is preliminary data.</text>
</comment>
<gene>
    <name evidence="2" type="ORF">ACH5RR_019045</name>
</gene>
<dbReference type="Proteomes" id="UP001630127">
    <property type="component" value="Unassembled WGS sequence"/>
</dbReference>